<protein>
    <submittedName>
        <fullName evidence="2">Uncharacterized protein</fullName>
    </submittedName>
</protein>
<feature type="compositionally biased region" description="Low complexity" evidence="1">
    <location>
        <begin position="103"/>
        <end position="114"/>
    </location>
</feature>
<keyword evidence="3" id="KW-1185">Reference proteome</keyword>
<dbReference type="SUPFAM" id="SSF48452">
    <property type="entry name" value="TPR-like"/>
    <property type="match status" value="1"/>
</dbReference>
<dbReference type="InterPro" id="IPR011990">
    <property type="entry name" value="TPR-like_helical_dom_sf"/>
</dbReference>
<dbReference type="Gene3D" id="1.25.40.10">
    <property type="entry name" value="Tetratricopeptide repeat domain"/>
    <property type="match status" value="1"/>
</dbReference>
<sequence>MALNQNGLSAQMLQQLYDEAEQHYRKGEDVEALRIFSSLIELAPQYRNAAWLRVGNIHQRAGSAGAALDAYRHLLVDGPAQSGAGTTDGVSVSGSRGVERGFSRGASAGAAKGSVGRDSEPDVQQQALRLKGMVNLLTLSVAQTQTSLDHIALLQQSPAVREAAGLTEQAEAVLVDSVLAQVGRIQQMLGGVPARPGVPSGIPGSSGVSRDPAFSRDVDAAGPDAQSVDMDARTVWENRAVQVTRHGKVSNDPVGQKPTRQTARDAYGPKDSSPPAMLIGYPVQPGSGAQSASGPYSAGGAETPIAAEGRLPEGVTGQGSGKGPATRPMIEYLDEAPAVHVPRRNPA</sequence>
<proteinExistence type="predicted"/>
<gene>
    <name evidence="2" type="ORF">HMPREF0551_0515</name>
</gene>
<name>E7RV03_9BURK</name>
<evidence type="ECO:0000313" key="2">
    <source>
        <dbReference type="EMBL" id="EFV95607.1"/>
    </source>
</evidence>
<feature type="compositionally biased region" description="Low complexity" evidence="1">
    <location>
        <begin position="197"/>
        <end position="209"/>
    </location>
</feature>
<reference evidence="2 3" key="1">
    <citation type="submission" date="2010-12" db="EMBL/GenBank/DDBJ databases">
        <authorList>
            <person name="Muzny D."/>
            <person name="Qin X."/>
            <person name="Deng J."/>
            <person name="Jiang H."/>
            <person name="Liu Y."/>
            <person name="Qu J."/>
            <person name="Song X.-Z."/>
            <person name="Zhang L."/>
            <person name="Thornton R."/>
            <person name="Coyle M."/>
            <person name="Francisco L."/>
            <person name="Jackson L."/>
            <person name="Javaid M."/>
            <person name="Korchina V."/>
            <person name="Kovar C."/>
            <person name="Mata R."/>
            <person name="Mathew T."/>
            <person name="Ngo R."/>
            <person name="Nguyen L."/>
            <person name="Nguyen N."/>
            <person name="Okwuonu G."/>
            <person name="Ongeri F."/>
            <person name="Pham C."/>
            <person name="Simmons D."/>
            <person name="Wilczek-Boney K."/>
            <person name="Hale W."/>
            <person name="Jakkamsetti A."/>
            <person name="Pham P."/>
            <person name="Ruth R."/>
            <person name="San Lucas F."/>
            <person name="Warren J."/>
            <person name="Zhang J."/>
            <person name="Zhao Z."/>
            <person name="Zhou C."/>
            <person name="Zhu D."/>
            <person name="Lee S."/>
            <person name="Bess C."/>
            <person name="Blankenburg K."/>
            <person name="Forbes L."/>
            <person name="Fu Q."/>
            <person name="Gubbala S."/>
            <person name="Hirani K."/>
            <person name="Jayaseelan J.C."/>
            <person name="Lara F."/>
            <person name="Munidasa M."/>
            <person name="Palculict T."/>
            <person name="Patil S."/>
            <person name="Pu L.-L."/>
            <person name="Saada N."/>
            <person name="Tang L."/>
            <person name="Weissenberger G."/>
            <person name="Zhu Y."/>
            <person name="Hemphill L."/>
            <person name="Shang Y."/>
            <person name="Youmans B."/>
            <person name="Ayvaz T."/>
            <person name="Ross M."/>
            <person name="Santibanez J."/>
            <person name="Aqrawi P."/>
            <person name="Gross S."/>
            <person name="Joshi V."/>
            <person name="Fowler G."/>
            <person name="Nazareth L."/>
            <person name="Reid J."/>
            <person name="Worley K."/>
            <person name="Petrosino J."/>
            <person name="Highlander S."/>
            <person name="Gibbs R."/>
        </authorList>
    </citation>
    <scope>NUCLEOTIDE SEQUENCE [LARGE SCALE GENOMIC DNA]</scope>
    <source>
        <strain evidence="2 3">ATCC 51599</strain>
    </source>
</reference>
<feature type="region of interest" description="Disordered" evidence="1">
    <location>
        <begin position="82"/>
        <end position="123"/>
    </location>
</feature>
<dbReference type="AlphaFoldDB" id="E7RV03"/>
<dbReference type="EMBL" id="AEQP01000002">
    <property type="protein sequence ID" value="EFV95607.1"/>
    <property type="molecule type" value="Genomic_DNA"/>
</dbReference>
<dbReference type="STRING" id="887898.HMPREF0551_0515"/>
<feature type="region of interest" description="Disordered" evidence="1">
    <location>
        <begin position="196"/>
        <end position="215"/>
    </location>
</feature>
<dbReference type="Proteomes" id="UP000011021">
    <property type="component" value="Unassembled WGS sequence"/>
</dbReference>
<comment type="caution">
    <text evidence="2">The sequence shown here is derived from an EMBL/GenBank/DDBJ whole genome shotgun (WGS) entry which is preliminary data.</text>
</comment>
<feature type="compositionally biased region" description="Polar residues" evidence="1">
    <location>
        <begin position="83"/>
        <end position="94"/>
    </location>
</feature>
<evidence type="ECO:0000256" key="1">
    <source>
        <dbReference type="SAM" id="MobiDB-lite"/>
    </source>
</evidence>
<organism evidence="2 3">
    <name type="scientific">Lautropia mirabilis ATCC 51599</name>
    <dbReference type="NCBI Taxonomy" id="887898"/>
    <lineage>
        <taxon>Bacteria</taxon>
        <taxon>Pseudomonadati</taxon>
        <taxon>Pseudomonadota</taxon>
        <taxon>Betaproteobacteria</taxon>
        <taxon>Burkholderiales</taxon>
        <taxon>Burkholderiaceae</taxon>
        <taxon>Lautropia</taxon>
    </lineage>
</organism>
<accession>E7RV03</accession>
<dbReference type="HOGENOM" id="CLU_798753_0_0_4"/>
<feature type="region of interest" description="Disordered" evidence="1">
    <location>
        <begin position="243"/>
        <end position="347"/>
    </location>
</feature>
<evidence type="ECO:0000313" key="3">
    <source>
        <dbReference type="Proteomes" id="UP000011021"/>
    </source>
</evidence>